<gene>
    <name evidence="1" type="ORF">GGI18_005691</name>
</gene>
<protein>
    <submittedName>
        <fullName evidence="1">Uncharacterized protein</fullName>
    </submittedName>
</protein>
<dbReference type="Proteomes" id="UP001140066">
    <property type="component" value="Unassembled WGS sequence"/>
</dbReference>
<dbReference type="EMBL" id="JANBUK010003331">
    <property type="protein sequence ID" value="KAJ2767952.1"/>
    <property type="molecule type" value="Genomic_DNA"/>
</dbReference>
<sequence>PPSSNTGTQLPYATLLPDDLPSGDQAIFAWTWIKAIGNRELHINRADVTIPGKDEGSFSGPQMLMANYGPDTLLIPEFNGSHKTGIDLYNYRRVRIL</sequence>
<evidence type="ECO:0000313" key="1">
    <source>
        <dbReference type="EMBL" id="KAJ2767952.1"/>
    </source>
</evidence>
<organism evidence="1 2">
    <name type="scientific">Coemansia linderi</name>
    <dbReference type="NCBI Taxonomy" id="2663919"/>
    <lineage>
        <taxon>Eukaryota</taxon>
        <taxon>Fungi</taxon>
        <taxon>Fungi incertae sedis</taxon>
        <taxon>Zoopagomycota</taxon>
        <taxon>Kickxellomycotina</taxon>
        <taxon>Kickxellomycetes</taxon>
        <taxon>Kickxellales</taxon>
        <taxon>Kickxellaceae</taxon>
        <taxon>Coemansia</taxon>
    </lineage>
</organism>
<comment type="caution">
    <text evidence="1">The sequence shown here is derived from an EMBL/GenBank/DDBJ whole genome shotgun (WGS) entry which is preliminary data.</text>
</comment>
<proteinExistence type="predicted"/>
<keyword evidence="2" id="KW-1185">Reference proteome</keyword>
<feature type="non-terminal residue" evidence="1">
    <location>
        <position position="1"/>
    </location>
</feature>
<name>A0ACC1JV43_9FUNG</name>
<evidence type="ECO:0000313" key="2">
    <source>
        <dbReference type="Proteomes" id="UP001140066"/>
    </source>
</evidence>
<reference evidence="1" key="1">
    <citation type="submission" date="2022-07" db="EMBL/GenBank/DDBJ databases">
        <title>Phylogenomic reconstructions and comparative analyses of Kickxellomycotina fungi.</title>
        <authorList>
            <person name="Reynolds N.K."/>
            <person name="Stajich J.E."/>
            <person name="Barry K."/>
            <person name="Grigoriev I.V."/>
            <person name="Crous P."/>
            <person name="Smith M.E."/>
        </authorList>
    </citation>
    <scope>NUCLEOTIDE SEQUENCE</scope>
    <source>
        <strain evidence="1">BCRC 34191</strain>
    </source>
</reference>
<feature type="non-terminal residue" evidence="1">
    <location>
        <position position="97"/>
    </location>
</feature>
<accession>A0ACC1JV43</accession>